<evidence type="ECO:0000256" key="2">
    <source>
        <dbReference type="ARBA" id="ARBA00022475"/>
    </source>
</evidence>
<feature type="transmembrane region" description="Helical" evidence="6">
    <location>
        <begin position="219"/>
        <end position="237"/>
    </location>
</feature>
<sequence>MMNKTLKADWLLLLTAVIWGCAFVAQREGMKHVGPFTFNGIRFFLGAFSLIPLILYRNRLWQRKTGSTDRVRLFSAVTPAQGVLIGVILFCGASLQQIGMVYTTAAKGGFITGLYVILVPFIGRFFGQRIGVGGWIGSVFATIGLYLLSINEELQFAPGDLWVLVGACFWAVHVLVIGWLSSKTDPVQLACAQFLVCASLSLVVAGWTETITWRTIRSGIVPILYGGFFSVGIAYTLQVVAQQDAPPTHAAVILSMETVVAAIAGWILLDEGLGLRAISGCALMFFGMLVVQLAPLLTGDRSSRGSLG</sequence>
<evidence type="ECO:0000259" key="7">
    <source>
        <dbReference type="Pfam" id="PF00892"/>
    </source>
</evidence>
<feature type="domain" description="EamA" evidence="7">
    <location>
        <begin position="158"/>
        <end position="291"/>
    </location>
</feature>
<evidence type="ECO:0000256" key="1">
    <source>
        <dbReference type="ARBA" id="ARBA00004651"/>
    </source>
</evidence>
<evidence type="ECO:0000256" key="5">
    <source>
        <dbReference type="ARBA" id="ARBA00023136"/>
    </source>
</evidence>
<evidence type="ECO:0000313" key="8">
    <source>
        <dbReference type="EMBL" id="HGU34465.1"/>
    </source>
</evidence>
<dbReference type="Pfam" id="PF00892">
    <property type="entry name" value="EamA"/>
    <property type="match status" value="2"/>
</dbReference>
<comment type="caution">
    <text evidence="8">The sequence shown here is derived from an EMBL/GenBank/DDBJ whole genome shotgun (WGS) entry which is preliminary data.</text>
</comment>
<keyword evidence="5 6" id="KW-0472">Membrane</keyword>
<accession>A0A7C4RUG9</accession>
<organism evidence="8">
    <name type="scientific">Desulfatirhabdium butyrativorans</name>
    <dbReference type="NCBI Taxonomy" id="340467"/>
    <lineage>
        <taxon>Bacteria</taxon>
        <taxon>Pseudomonadati</taxon>
        <taxon>Thermodesulfobacteriota</taxon>
        <taxon>Desulfobacteria</taxon>
        <taxon>Desulfobacterales</taxon>
        <taxon>Desulfatirhabdiaceae</taxon>
        <taxon>Desulfatirhabdium</taxon>
    </lineage>
</organism>
<evidence type="ECO:0000256" key="3">
    <source>
        <dbReference type="ARBA" id="ARBA00022692"/>
    </source>
</evidence>
<evidence type="ECO:0000256" key="6">
    <source>
        <dbReference type="SAM" id="Phobius"/>
    </source>
</evidence>
<dbReference type="SUPFAM" id="SSF103481">
    <property type="entry name" value="Multidrug resistance efflux transporter EmrE"/>
    <property type="match status" value="2"/>
</dbReference>
<dbReference type="InterPro" id="IPR051258">
    <property type="entry name" value="Diverse_Substrate_Transporter"/>
</dbReference>
<feature type="transmembrane region" description="Helical" evidence="6">
    <location>
        <begin position="187"/>
        <end position="207"/>
    </location>
</feature>
<keyword evidence="4 6" id="KW-1133">Transmembrane helix</keyword>
<dbReference type="InterPro" id="IPR037185">
    <property type="entry name" value="EmrE-like"/>
</dbReference>
<feature type="transmembrane region" description="Helical" evidence="6">
    <location>
        <begin position="37"/>
        <end position="56"/>
    </location>
</feature>
<protein>
    <submittedName>
        <fullName evidence="8">DMT family transporter</fullName>
    </submittedName>
</protein>
<feature type="transmembrane region" description="Helical" evidence="6">
    <location>
        <begin position="130"/>
        <end position="149"/>
    </location>
</feature>
<dbReference type="PANTHER" id="PTHR42920:SF5">
    <property type="entry name" value="EAMA DOMAIN-CONTAINING PROTEIN"/>
    <property type="match status" value="1"/>
</dbReference>
<dbReference type="AlphaFoldDB" id="A0A7C4RUG9"/>
<comment type="subcellular location">
    <subcellularLocation>
        <location evidence="1">Cell membrane</location>
        <topology evidence="1">Multi-pass membrane protein</topology>
    </subcellularLocation>
</comment>
<feature type="transmembrane region" description="Helical" evidence="6">
    <location>
        <begin position="249"/>
        <end position="269"/>
    </location>
</feature>
<dbReference type="PANTHER" id="PTHR42920">
    <property type="entry name" value="OS03G0707200 PROTEIN-RELATED"/>
    <property type="match status" value="1"/>
</dbReference>
<dbReference type="EMBL" id="DSUH01000380">
    <property type="protein sequence ID" value="HGU34465.1"/>
    <property type="molecule type" value="Genomic_DNA"/>
</dbReference>
<keyword evidence="2" id="KW-1003">Cell membrane</keyword>
<keyword evidence="3 6" id="KW-0812">Transmembrane</keyword>
<feature type="transmembrane region" description="Helical" evidence="6">
    <location>
        <begin position="275"/>
        <end position="297"/>
    </location>
</feature>
<evidence type="ECO:0000256" key="4">
    <source>
        <dbReference type="ARBA" id="ARBA00022989"/>
    </source>
</evidence>
<name>A0A7C4RUG9_9BACT</name>
<proteinExistence type="predicted"/>
<dbReference type="GO" id="GO:0005886">
    <property type="term" value="C:plasma membrane"/>
    <property type="evidence" value="ECO:0007669"/>
    <property type="project" value="UniProtKB-SubCell"/>
</dbReference>
<feature type="domain" description="EamA" evidence="7">
    <location>
        <begin position="7"/>
        <end position="149"/>
    </location>
</feature>
<feature type="transmembrane region" description="Helical" evidence="6">
    <location>
        <begin position="76"/>
        <end position="95"/>
    </location>
</feature>
<gene>
    <name evidence="8" type="ORF">ENS29_16700</name>
</gene>
<reference evidence="8" key="1">
    <citation type="journal article" date="2020" name="mSystems">
        <title>Genome- and Community-Level Interaction Insights into Carbon Utilization and Element Cycling Functions of Hydrothermarchaeota in Hydrothermal Sediment.</title>
        <authorList>
            <person name="Zhou Z."/>
            <person name="Liu Y."/>
            <person name="Xu W."/>
            <person name="Pan J."/>
            <person name="Luo Z.H."/>
            <person name="Li M."/>
        </authorList>
    </citation>
    <scope>NUCLEOTIDE SEQUENCE [LARGE SCALE GENOMIC DNA]</scope>
    <source>
        <strain evidence="8">SpSt-477</strain>
    </source>
</reference>
<feature type="transmembrane region" description="Helical" evidence="6">
    <location>
        <begin position="101"/>
        <end position="123"/>
    </location>
</feature>
<feature type="transmembrane region" description="Helical" evidence="6">
    <location>
        <begin position="161"/>
        <end position="180"/>
    </location>
</feature>
<dbReference type="InterPro" id="IPR000620">
    <property type="entry name" value="EamA_dom"/>
</dbReference>